<dbReference type="Proteomes" id="UP000593915">
    <property type="component" value="Chromosome"/>
</dbReference>
<dbReference type="EMBL" id="CP061839">
    <property type="protein sequence ID" value="QOW61285.1"/>
    <property type="molecule type" value="Genomic_DNA"/>
</dbReference>
<dbReference type="RefSeq" id="WP_194076747.1">
    <property type="nucleotide sequence ID" value="NZ_CP061839.1"/>
</dbReference>
<accession>A0A7S6WQ69</accession>
<name>A0A7S6WQ69_9SPIR</name>
<dbReference type="AlphaFoldDB" id="A0A7S6WQ69"/>
<protein>
    <submittedName>
        <fullName evidence="1">Uncharacterized protein</fullName>
    </submittedName>
</protein>
<reference evidence="1 2" key="1">
    <citation type="submission" date="2020-09" db="EMBL/GenBank/DDBJ databases">
        <title>Characterization of Treponema spp. from bovine digital dermatitis in Korea.</title>
        <authorList>
            <person name="Espiritu H.M."/>
            <person name="Cho Y.I."/>
            <person name="Mamuad L."/>
        </authorList>
    </citation>
    <scope>NUCLEOTIDE SEQUENCE [LARGE SCALE GENOMIC DNA]</scope>
    <source>
        <strain evidence="1 2">KS1</strain>
    </source>
</reference>
<evidence type="ECO:0000313" key="1">
    <source>
        <dbReference type="EMBL" id="QOW61285.1"/>
    </source>
</evidence>
<sequence length="208" mass="23740">MEKIFYQLSDPTQNVPEGDAGWIEQLKQEKIICNCWNIIKHKAIDVFLNEKIKKSFAPITYARGTFIGMLREDLVSLLGLQNIENVYYVGKVYDVNKSVSKEYISVVPKVSTFIRGGKESTCKICDKCGAVLYFPLPLNSWYIVDKSIPNSILFPSALTGIIVNDEIYNKIKKSGIKKIGYEKLPVLKEAIDGCDNYFMTFHQKMYLI</sequence>
<gene>
    <name evidence="1" type="ORF">IFE08_02490</name>
</gene>
<evidence type="ECO:0000313" key="2">
    <source>
        <dbReference type="Proteomes" id="UP000593915"/>
    </source>
</evidence>
<proteinExistence type="predicted"/>
<organism evidence="1 2">
    <name type="scientific">Treponema pedis</name>
    <dbReference type="NCBI Taxonomy" id="409322"/>
    <lineage>
        <taxon>Bacteria</taxon>
        <taxon>Pseudomonadati</taxon>
        <taxon>Spirochaetota</taxon>
        <taxon>Spirochaetia</taxon>
        <taxon>Spirochaetales</taxon>
        <taxon>Treponemataceae</taxon>
        <taxon>Treponema</taxon>
    </lineage>
</organism>